<comment type="caution">
    <text evidence="1">The sequence shown here is derived from an EMBL/GenBank/DDBJ whole genome shotgun (WGS) entry which is preliminary data.</text>
</comment>
<protein>
    <submittedName>
        <fullName evidence="1">Uncharacterized protein</fullName>
    </submittedName>
</protein>
<reference evidence="1 2" key="1">
    <citation type="submission" date="2020-02" db="EMBL/GenBank/DDBJ databases">
        <title>Genome sequence of strain CCNWXJ40-4.</title>
        <authorList>
            <person name="Gao J."/>
            <person name="Sun J."/>
        </authorList>
    </citation>
    <scope>NUCLEOTIDE SEQUENCE [LARGE SCALE GENOMIC DNA]</scope>
    <source>
        <strain evidence="1 2">CCNWXJ 40-4</strain>
    </source>
</reference>
<dbReference type="EMBL" id="JAAKZF010000012">
    <property type="protein sequence ID" value="NGO51834.1"/>
    <property type="molecule type" value="Genomic_DNA"/>
</dbReference>
<gene>
    <name evidence="1" type="ORF">G6N73_11680</name>
</gene>
<dbReference type="Proteomes" id="UP001642900">
    <property type="component" value="Unassembled WGS sequence"/>
</dbReference>
<evidence type="ECO:0000313" key="2">
    <source>
        <dbReference type="Proteomes" id="UP001642900"/>
    </source>
</evidence>
<organism evidence="1 2">
    <name type="scientific">Allomesorhizobium camelthorni</name>
    <dbReference type="NCBI Taxonomy" id="475069"/>
    <lineage>
        <taxon>Bacteria</taxon>
        <taxon>Pseudomonadati</taxon>
        <taxon>Pseudomonadota</taxon>
        <taxon>Alphaproteobacteria</taxon>
        <taxon>Hyphomicrobiales</taxon>
        <taxon>Phyllobacteriaceae</taxon>
        <taxon>Allomesorhizobium</taxon>
    </lineage>
</organism>
<accession>A0A6G4WB68</accession>
<dbReference type="RefSeq" id="WP_165027736.1">
    <property type="nucleotide sequence ID" value="NZ_JAAKZF010000012.1"/>
</dbReference>
<sequence>MKSKFAAGALSALIYFQGLLGFAGVATVLLKERAHAADTAYHDSLPRTGTTTAL</sequence>
<dbReference type="AlphaFoldDB" id="A0A6G4WB68"/>
<proteinExistence type="predicted"/>
<keyword evidence="2" id="KW-1185">Reference proteome</keyword>
<evidence type="ECO:0000313" key="1">
    <source>
        <dbReference type="EMBL" id="NGO51834.1"/>
    </source>
</evidence>
<name>A0A6G4WB68_9HYPH</name>